<keyword evidence="4" id="KW-0472">Membrane</keyword>
<organism evidence="6 7">
    <name type="scientific">Spirosoma taeanense</name>
    <dbReference type="NCBI Taxonomy" id="2735870"/>
    <lineage>
        <taxon>Bacteria</taxon>
        <taxon>Pseudomonadati</taxon>
        <taxon>Bacteroidota</taxon>
        <taxon>Cytophagia</taxon>
        <taxon>Cytophagales</taxon>
        <taxon>Cytophagaceae</taxon>
        <taxon>Spirosoma</taxon>
    </lineage>
</organism>
<feature type="transmembrane region" description="Helical" evidence="4">
    <location>
        <begin position="211"/>
        <end position="233"/>
    </location>
</feature>
<feature type="domain" description="HTH luxR-type" evidence="5">
    <location>
        <begin position="272"/>
        <end position="337"/>
    </location>
</feature>
<dbReference type="Pfam" id="PF00196">
    <property type="entry name" value="GerE"/>
    <property type="match status" value="1"/>
</dbReference>
<evidence type="ECO:0000256" key="2">
    <source>
        <dbReference type="ARBA" id="ARBA00023125"/>
    </source>
</evidence>
<dbReference type="AlphaFoldDB" id="A0A6M5YEM4"/>
<accession>A0A6M5YEM4</accession>
<reference evidence="6 7" key="1">
    <citation type="submission" date="2020-05" db="EMBL/GenBank/DDBJ databases">
        <title>Genome sequencing of Spirosoma sp. TS118.</title>
        <authorList>
            <person name="Lee J.-H."/>
            <person name="Jeong S."/>
            <person name="Zhao L."/>
            <person name="Jung J.-H."/>
            <person name="Kim M.-K."/>
            <person name="Lim S."/>
        </authorList>
    </citation>
    <scope>NUCLEOTIDE SEQUENCE [LARGE SCALE GENOMIC DNA]</scope>
    <source>
        <strain evidence="6 7">TS118</strain>
    </source>
</reference>
<dbReference type="SUPFAM" id="SSF48452">
    <property type="entry name" value="TPR-like"/>
    <property type="match status" value="1"/>
</dbReference>
<dbReference type="GO" id="GO:0006355">
    <property type="term" value="P:regulation of DNA-templated transcription"/>
    <property type="evidence" value="ECO:0007669"/>
    <property type="project" value="InterPro"/>
</dbReference>
<dbReference type="PANTHER" id="PTHR44688">
    <property type="entry name" value="DNA-BINDING TRANSCRIPTIONAL ACTIVATOR DEVR_DOSR"/>
    <property type="match status" value="1"/>
</dbReference>
<dbReference type="Gene3D" id="1.10.10.10">
    <property type="entry name" value="Winged helix-like DNA-binding domain superfamily/Winged helix DNA-binding domain"/>
    <property type="match status" value="1"/>
</dbReference>
<keyword evidence="1" id="KW-0805">Transcription regulation</keyword>
<dbReference type="PROSITE" id="PS50043">
    <property type="entry name" value="HTH_LUXR_2"/>
    <property type="match status" value="1"/>
</dbReference>
<sequence length="343" mass="39788">MDYSSTFQFLDTARQYAQATSKGPEYQAFISAQEALLYFDIHNYTKSERLMKAIEKTGFRYIDMENRAKLVMQQGYLLYRRKRYLQAEKTYDQAISLLKASSPCDLPMIYVKKMQLYSALNNKAKMLEALRLSSLYADSCKIIKYHIYAYSELLAIYEQRDDIVGIAFAAKRLDSLNTLYAQSENVAKLHTQKEKILLKAKDQRLAEKQQFNIVLLTIVLGLILLVAVLIFLLKAYRKQQPVIVVDNNPKRAELKTYMLHQQEKSQESVSTIANKNVPLSDRQREVLTYMAAGLTNKEIADKLFISENTVKYHIKNIYQILELKDRKDLLVTLSNIKKEQSRS</sequence>
<evidence type="ECO:0000256" key="3">
    <source>
        <dbReference type="ARBA" id="ARBA00023163"/>
    </source>
</evidence>
<keyword evidence="7" id="KW-1185">Reference proteome</keyword>
<dbReference type="InterPro" id="IPR011990">
    <property type="entry name" value="TPR-like_helical_dom_sf"/>
</dbReference>
<evidence type="ECO:0000313" key="7">
    <source>
        <dbReference type="Proteomes" id="UP000502756"/>
    </source>
</evidence>
<dbReference type="GO" id="GO:0003677">
    <property type="term" value="F:DNA binding"/>
    <property type="evidence" value="ECO:0007669"/>
    <property type="project" value="UniProtKB-KW"/>
</dbReference>
<dbReference type="SUPFAM" id="SSF46894">
    <property type="entry name" value="C-terminal effector domain of the bipartite response regulators"/>
    <property type="match status" value="1"/>
</dbReference>
<evidence type="ECO:0000256" key="1">
    <source>
        <dbReference type="ARBA" id="ARBA00023015"/>
    </source>
</evidence>
<name>A0A6M5YEM4_9BACT</name>
<dbReference type="InterPro" id="IPR016032">
    <property type="entry name" value="Sig_transdc_resp-reg_C-effctor"/>
</dbReference>
<dbReference type="EMBL" id="CP053435">
    <property type="protein sequence ID" value="QJW92418.1"/>
    <property type="molecule type" value="Genomic_DNA"/>
</dbReference>
<dbReference type="CDD" id="cd06170">
    <property type="entry name" value="LuxR_C_like"/>
    <property type="match status" value="1"/>
</dbReference>
<evidence type="ECO:0000256" key="4">
    <source>
        <dbReference type="SAM" id="Phobius"/>
    </source>
</evidence>
<dbReference type="InterPro" id="IPR036388">
    <property type="entry name" value="WH-like_DNA-bd_sf"/>
</dbReference>
<evidence type="ECO:0000259" key="5">
    <source>
        <dbReference type="PROSITE" id="PS50043"/>
    </source>
</evidence>
<dbReference type="PRINTS" id="PR00038">
    <property type="entry name" value="HTHLUXR"/>
</dbReference>
<evidence type="ECO:0000313" key="6">
    <source>
        <dbReference type="EMBL" id="QJW92418.1"/>
    </source>
</evidence>
<protein>
    <submittedName>
        <fullName evidence="6">Winged helix-turn-helix transcriptional regulator</fullName>
    </submittedName>
</protein>
<keyword evidence="3" id="KW-0804">Transcription</keyword>
<keyword evidence="4" id="KW-1133">Transmembrane helix</keyword>
<dbReference type="KEGG" id="stae:HNV11_19260"/>
<keyword evidence="4" id="KW-0812">Transmembrane</keyword>
<dbReference type="PANTHER" id="PTHR44688:SF16">
    <property type="entry name" value="DNA-BINDING TRANSCRIPTIONAL ACTIVATOR DEVR_DOSR"/>
    <property type="match status" value="1"/>
</dbReference>
<proteinExistence type="predicted"/>
<gene>
    <name evidence="6" type="ORF">HNV11_19260</name>
</gene>
<dbReference type="InterPro" id="IPR000792">
    <property type="entry name" value="Tscrpt_reg_LuxR_C"/>
</dbReference>
<dbReference type="Proteomes" id="UP000502756">
    <property type="component" value="Chromosome"/>
</dbReference>
<dbReference type="SMART" id="SM00421">
    <property type="entry name" value="HTH_LUXR"/>
    <property type="match status" value="1"/>
</dbReference>
<keyword evidence="2" id="KW-0238">DNA-binding</keyword>